<proteinExistence type="predicted"/>
<dbReference type="Proteomes" id="UP001198565">
    <property type="component" value="Unassembled WGS sequence"/>
</dbReference>
<dbReference type="Gene3D" id="3.30.43.20">
    <property type="match status" value="1"/>
</dbReference>
<reference evidence="1 2" key="1">
    <citation type="submission" date="2021-08" db="EMBL/GenBank/DDBJ databases">
        <title>Streptomyces sp. PTM05 isolated from lichen.</title>
        <authorList>
            <person name="Somphong A."/>
            <person name="Phongsopitanun W."/>
            <person name="Tanasupawat S."/>
        </authorList>
    </citation>
    <scope>NUCLEOTIDE SEQUENCE [LARGE SCALE GENOMIC DNA]</scope>
    <source>
        <strain evidence="1 2">Ptm05</strain>
    </source>
</reference>
<dbReference type="EMBL" id="JAINVZ010000013">
    <property type="protein sequence ID" value="MBY8887028.1"/>
    <property type="molecule type" value="Genomic_DNA"/>
</dbReference>
<dbReference type="RefSeq" id="WP_222979788.1">
    <property type="nucleotide sequence ID" value="NZ_JAINVZ010000013.1"/>
</dbReference>
<protein>
    <submittedName>
        <fullName evidence="1">Cytochrome P450</fullName>
    </submittedName>
</protein>
<organism evidence="1 2">
    <name type="scientific">Streptantibioticus parmotrematis</name>
    <dbReference type="NCBI Taxonomy" id="2873249"/>
    <lineage>
        <taxon>Bacteria</taxon>
        <taxon>Bacillati</taxon>
        <taxon>Actinomycetota</taxon>
        <taxon>Actinomycetes</taxon>
        <taxon>Kitasatosporales</taxon>
        <taxon>Streptomycetaceae</taxon>
        <taxon>Streptantibioticus</taxon>
    </lineage>
</organism>
<gene>
    <name evidence="1" type="ORF">K7472_19545</name>
</gene>
<sequence length="114" mass="13088">MELAQQQGVPEHLGRIRMVDLMAEPYGTLAGIREATPAFAIENNGYRMWAITRYRDVRKVLAEPTVLRDLVENRHAINAHCIVRPLPRAHLPHGSRRSFFDRDGENHHRLPDAC</sequence>
<keyword evidence="2" id="KW-1185">Reference proteome</keyword>
<dbReference type="InterPro" id="IPR036396">
    <property type="entry name" value="Cyt_P450_sf"/>
</dbReference>
<name>A0ABS7QVT8_9ACTN</name>
<accession>A0ABS7QVT8</accession>
<evidence type="ECO:0000313" key="2">
    <source>
        <dbReference type="Proteomes" id="UP001198565"/>
    </source>
</evidence>
<dbReference type="SUPFAM" id="SSF48264">
    <property type="entry name" value="Cytochrome P450"/>
    <property type="match status" value="1"/>
</dbReference>
<evidence type="ECO:0000313" key="1">
    <source>
        <dbReference type="EMBL" id="MBY8887028.1"/>
    </source>
</evidence>
<comment type="caution">
    <text evidence="1">The sequence shown here is derived from an EMBL/GenBank/DDBJ whole genome shotgun (WGS) entry which is preliminary data.</text>
</comment>